<proteinExistence type="predicted"/>
<dbReference type="Proteomes" id="UP000070444">
    <property type="component" value="Unassembled WGS sequence"/>
</dbReference>
<name>A0A137NQZ7_CONC2</name>
<dbReference type="EMBL" id="KQ964968">
    <property type="protein sequence ID" value="KXN65144.1"/>
    <property type="molecule type" value="Genomic_DNA"/>
</dbReference>
<accession>A0A137NQZ7</accession>
<dbReference type="AlphaFoldDB" id="A0A137NQZ7"/>
<keyword evidence="2" id="KW-1185">Reference proteome</keyword>
<gene>
    <name evidence="1" type="ORF">CONCODRAFT_13375</name>
</gene>
<protein>
    <submittedName>
        <fullName evidence="1">Uncharacterized protein</fullName>
    </submittedName>
</protein>
<evidence type="ECO:0000313" key="2">
    <source>
        <dbReference type="Proteomes" id="UP000070444"/>
    </source>
</evidence>
<organism evidence="1 2">
    <name type="scientific">Conidiobolus coronatus (strain ATCC 28846 / CBS 209.66 / NRRL 28638)</name>
    <name type="common">Delacroixia coronata</name>
    <dbReference type="NCBI Taxonomy" id="796925"/>
    <lineage>
        <taxon>Eukaryota</taxon>
        <taxon>Fungi</taxon>
        <taxon>Fungi incertae sedis</taxon>
        <taxon>Zoopagomycota</taxon>
        <taxon>Entomophthoromycotina</taxon>
        <taxon>Entomophthoromycetes</taxon>
        <taxon>Entomophthorales</taxon>
        <taxon>Ancylistaceae</taxon>
        <taxon>Conidiobolus</taxon>
    </lineage>
</organism>
<evidence type="ECO:0000313" key="1">
    <source>
        <dbReference type="EMBL" id="KXN65144.1"/>
    </source>
</evidence>
<sequence length="175" mass="20616">MYNAAFAKVKDSRFKSKWNRLHKVITNIYRKYIRISQSLSSNYPNNLKIIKQFEYKVKLEFHIFMIRFYRKLKEQLGELSSSDMSEALYHCDCLLKLLLTNNIPHFAIQAVIYIIGYQYLYLYKQSTASDKLLIQNQLSLIIRAISSNYLPSTSLSFLILLNGYKSIVNDNANKY</sequence>
<reference evidence="1 2" key="1">
    <citation type="journal article" date="2015" name="Genome Biol. Evol.">
        <title>Phylogenomic analyses indicate that early fungi evolved digesting cell walls of algal ancestors of land plants.</title>
        <authorList>
            <person name="Chang Y."/>
            <person name="Wang S."/>
            <person name="Sekimoto S."/>
            <person name="Aerts A.L."/>
            <person name="Choi C."/>
            <person name="Clum A."/>
            <person name="LaButti K.M."/>
            <person name="Lindquist E.A."/>
            <person name="Yee Ngan C."/>
            <person name="Ohm R.A."/>
            <person name="Salamov A.A."/>
            <person name="Grigoriev I.V."/>
            <person name="Spatafora J.W."/>
            <person name="Berbee M.L."/>
        </authorList>
    </citation>
    <scope>NUCLEOTIDE SEQUENCE [LARGE SCALE GENOMIC DNA]</scope>
    <source>
        <strain evidence="1 2">NRRL 28638</strain>
    </source>
</reference>